<reference evidence="1" key="1">
    <citation type="submission" date="2018-02" db="EMBL/GenBank/DDBJ databases">
        <authorList>
            <person name="Kim S.-K."/>
            <person name="Jung H.-I."/>
            <person name="Lee S.-W."/>
        </authorList>
    </citation>
    <scope>NUCLEOTIDE SEQUENCE</scope>
    <source>
        <strain evidence="1">SK3146</strain>
    </source>
</reference>
<accession>A0ABY4RMS3</accession>
<dbReference type="RefSeq" id="WP_249865700.1">
    <property type="nucleotide sequence ID" value="NZ_CP027059.1"/>
</dbReference>
<proteinExistence type="predicted"/>
<dbReference type="EMBL" id="CP027059">
    <property type="protein sequence ID" value="UQZ83706.1"/>
    <property type="molecule type" value="Genomic_DNA"/>
</dbReference>
<evidence type="ECO:0000313" key="1">
    <source>
        <dbReference type="EMBL" id="UQZ83706.1"/>
    </source>
</evidence>
<sequence length="113" mass="13064">MNRFVYYGNPQPYASYPVPQYSRNEVLQRKENLVLPKNIVYTTAVEPKFTEHLIQHKGLKVVITTTVGKLVGTLDDVFIDHVALTVNQKMHHIRLGEIVYFEKQTKNNPPTIK</sequence>
<name>A0ABY4RMS3_9BACL</name>
<dbReference type="InterPro" id="IPR020139">
    <property type="entry name" value="DUF2642"/>
</dbReference>
<dbReference type="Pfam" id="PF10842">
    <property type="entry name" value="DUF2642"/>
    <property type="match status" value="1"/>
</dbReference>
<keyword evidence="2" id="KW-1185">Reference proteome</keyword>
<reference evidence="1" key="2">
    <citation type="journal article" date="2021" name="J Anim Sci Technol">
        <title>Complete genome sequence of Paenibacillus konkukensis sp. nov. SK3146 as a potential probiotic strain.</title>
        <authorList>
            <person name="Jung H.I."/>
            <person name="Park S."/>
            <person name="Niu K.M."/>
            <person name="Lee S.W."/>
            <person name="Kothari D."/>
            <person name="Yi K.J."/>
            <person name="Kim S.K."/>
        </authorList>
    </citation>
    <scope>NUCLEOTIDE SEQUENCE</scope>
    <source>
        <strain evidence="1">SK3146</strain>
    </source>
</reference>
<protein>
    <recommendedName>
        <fullName evidence="3">DUF2642 domain-containing protein</fullName>
    </recommendedName>
</protein>
<dbReference type="Proteomes" id="UP001057134">
    <property type="component" value="Chromosome"/>
</dbReference>
<evidence type="ECO:0008006" key="3">
    <source>
        <dbReference type="Google" id="ProtNLM"/>
    </source>
</evidence>
<gene>
    <name evidence="1" type="ORF">SK3146_02913</name>
</gene>
<evidence type="ECO:0000313" key="2">
    <source>
        <dbReference type="Proteomes" id="UP001057134"/>
    </source>
</evidence>
<organism evidence="1 2">
    <name type="scientific">Paenibacillus konkukensis</name>
    <dbReference type="NCBI Taxonomy" id="2020716"/>
    <lineage>
        <taxon>Bacteria</taxon>
        <taxon>Bacillati</taxon>
        <taxon>Bacillota</taxon>
        <taxon>Bacilli</taxon>
        <taxon>Bacillales</taxon>
        <taxon>Paenibacillaceae</taxon>
        <taxon>Paenibacillus</taxon>
    </lineage>
</organism>